<evidence type="ECO:0000256" key="1">
    <source>
        <dbReference type="ARBA" id="ARBA00022679"/>
    </source>
</evidence>
<comment type="function">
    <text evidence="5">Catalyzes the transfer of diphosphate from ATP to 6-hydroxymethyl-7,8-dihydropterin (6-HMD), leading to 6-hydroxymethyl-7,8-dihydropterin diphosphate (6-HMDP).</text>
</comment>
<keyword evidence="4 5" id="KW-0067">ATP-binding</keyword>
<dbReference type="GO" id="GO:0004788">
    <property type="term" value="F:thiamine diphosphokinase activity"/>
    <property type="evidence" value="ECO:0007669"/>
    <property type="project" value="InterPro"/>
</dbReference>
<dbReference type="GO" id="GO:0003848">
    <property type="term" value="F:2-amino-4-hydroxy-6-hydroxymethyldihydropteridine diphosphokinase activity"/>
    <property type="evidence" value="ECO:0007669"/>
    <property type="project" value="UniProtKB-UniRule"/>
</dbReference>
<keyword evidence="2 5" id="KW-0547">Nucleotide-binding</keyword>
<dbReference type="EC" id="2.7.6.3" evidence="5"/>
<dbReference type="PANTHER" id="PTHR39648:SF1">
    <property type="entry name" value="6-HYDROXYMETHYL-7,8-DIHYDROPTERIN PYROPHOSPHOKINASE"/>
    <property type="match status" value="1"/>
</dbReference>
<comment type="catalytic activity">
    <reaction evidence="5">
        <text>6-hydroxymethyl-7,8-dihydropterin + ATP = (7,8-dihydropterin-6-yl)methyl diphosphate + AMP + H(+)</text>
        <dbReference type="Rhea" id="RHEA:11412"/>
        <dbReference type="ChEBI" id="CHEBI:15378"/>
        <dbReference type="ChEBI" id="CHEBI:30616"/>
        <dbReference type="ChEBI" id="CHEBI:44841"/>
        <dbReference type="ChEBI" id="CHEBI:72950"/>
        <dbReference type="ChEBI" id="CHEBI:456215"/>
        <dbReference type="EC" id="2.7.6.3"/>
    </reaction>
</comment>
<keyword evidence="3 5" id="KW-0418">Kinase</keyword>
<dbReference type="HAMAP" id="MF_02131">
    <property type="entry name" value="HMPDK_arch"/>
    <property type="match status" value="1"/>
</dbReference>
<dbReference type="GO" id="GO:0000287">
    <property type="term" value="F:magnesium ion binding"/>
    <property type="evidence" value="ECO:0007669"/>
    <property type="project" value="UniProtKB-UniRule"/>
</dbReference>
<evidence type="ECO:0000256" key="5">
    <source>
        <dbReference type="HAMAP-Rule" id="MF_02131"/>
    </source>
</evidence>
<dbReference type="AlphaFoldDB" id="A0A7G9YUS1"/>
<dbReference type="GO" id="GO:2001118">
    <property type="term" value="P:tetrahydromethanopterin biosynthetic process"/>
    <property type="evidence" value="ECO:0007669"/>
    <property type="project" value="UniProtKB-UniRule"/>
</dbReference>
<dbReference type="EMBL" id="MT631477">
    <property type="protein sequence ID" value="QNO51755.1"/>
    <property type="molecule type" value="Genomic_DNA"/>
</dbReference>
<dbReference type="SUPFAM" id="SSF63999">
    <property type="entry name" value="Thiamin pyrophosphokinase, catalytic domain"/>
    <property type="match status" value="1"/>
</dbReference>
<organism evidence="7">
    <name type="scientific">Candidatus Methanophagaceae archaeon ANME-1 ERB6</name>
    <dbReference type="NCBI Taxonomy" id="2759912"/>
    <lineage>
        <taxon>Archaea</taxon>
        <taxon>Methanobacteriati</taxon>
        <taxon>Methanobacteriota</taxon>
        <taxon>Stenosarchaea group</taxon>
        <taxon>Methanomicrobia</taxon>
        <taxon>Candidatus Methanophagales</taxon>
        <taxon>Candidatus Methanophagaceae</taxon>
    </lineage>
</organism>
<dbReference type="InterPro" id="IPR027510">
    <property type="entry name" value="HMPDK_MptE"/>
</dbReference>
<name>A0A7G9YUS1_9EURY</name>
<accession>A0A7G9YUS1</accession>
<evidence type="ECO:0000313" key="7">
    <source>
        <dbReference type="EMBL" id="QNO51755.1"/>
    </source>
</evidence>
<comment type="similarity">
    <text evidence="5">Belongs to the archaeal 6-HMPDK family.</text>
</comment>
<reference evidence="7" key="1">
    <citation type="submission" date="2020-06" db="EMBL/GenBank/DDBJ databases">
        <title>Unique genomic features of the anaerobic methanotrophic archaea.</title>
        <authorList>
            <person name="Chadwick G.L."/>
            <person name="Skennerton C.T."/>
            <person name="Laso-Perez R."/>
            <person name="Leu A.O."/>
            <person name="Speth D.R."/>
            <person name="Yu H."/>
            <person name="Morgan-Lang C."/>
            <person name="Hatzenpichler R."/>
            <person name="Goudeau D."/>
            <person name="Malmstrom R."/>
            <person name="Brazelton W.J."/>
            <person name="Woyke T."/>
            <person name="Hallam S.J."/>
            <person name="Tyson G.W."/>
            <person name="Wegener G."/>
            <person name="Boetius A."/>
            <person name="Orphan V."/>
        </authorList>
    </citation>
    <scope>NUCLEOTIDE SEQUENCE</scope>
</reference>
<dbReference type="InterPro" id="IPR002826">
    <property type="entry name" value="MptE-like"/>
</dbReference>
<comment type="cofactor">
    <cofactor evidence="5">
        <name>Mg(2+)</name>
        <dbReference type="ChEBI" id="CHEBI:18420"/>
    </cofactor>
</comment>
<dbReference type="GO" id="GO:0009229">
    <property type="term" value="P:thiamine diphosphate biosynthetic process"/>
    <property type="evidence" value="ECO:0007669"/>
    <property type="project" value="InterPro"/>
</dbReference>
<sequence>MRYKTWEPTYKEILKDFGFERENDDRAAREASKIISYKGNNGKGTKETIKNLIKGKTAIICGNAPCLETDIREKRLDSDILPFQHKPVVIAADGATSVLLRNAVIPDIVVTDLDGNIADIIYTNRLGSIIVVHAHGDNIEMLENVLPVLKENVICTTQSRPLRNVYNFGGFTDGDRCVFLAKEFGAERIELIGFDFEDKNVSARKRKKLKWAKRLIGDVL</sequence>
<evidence type="ECO:0000256" key="4">
    <source>
        <dbReference type="ARBA" id="ARBA00022840"/>
    </source>
</evidence>
<keyword evidence="5" id="KW-0460">Magnesium</keyword>
<proteinExistence type="inferred from homology"/>
<gene>
    <name evidence="5 7" type="primary">mptE</name>
    <name evidence="7" type="ORF">LBHPMFOL_00025</name>
</gene>
<comment type="pathway">
    <text evidence="5">Cofactor biosynthesis; 5,6,7,8-tetrahydromethanopterin biosynthesis.</text>
</comment>
<evidence type="ECO:0000256" key="3">
    <source>
        <dbReference type="ARBA" id="ARBA00022777"/>
    </source>
</evidence>
<evidence type="ECO:0000256" key="2">
    <source>
        <dbReference type="ARBA" id="ARBA00022741"/>
    </source>
</evidence>
<feature type="domain" description="6-hydroxymethylpterin diphosphokinase MptE-like" evidence="6">
    <location>
        <begin position="46"/>
        <end position="199"/>
    </location>
</feature>
<dbReference type="GO" id="GO:0005524">
    <property type="term" value="F:ATP binding"/>
    <property type="evidence" value="ECO:0007669"/>
    <property type="project" value="UniProtKB-UniRule"/>
</dbReference>
<keyword evidence="1 5" id="KW-0808">Transferase</keyword>
<dbReference type="PANTHER" id="PTHR39648">
    <property type="entry name" value="6-HYDROXYMETHYL-7,8-DIHYDROPTERIN PYROPHOSPHOKINASE"/>
    <property type="match status" value="1"/>
</dbReference>
<protein>
    <recommendedName>
        <fullName evidence="5">6-hydroxymethyl-7,8-dihydropterin pyrophosphokinase</fullName>
        <shortName evidence="5">HPPK</shortName>
        <ecNumber evidence="5">2.7.6.3</ecNumber>
    </recommendedName>
    <alternativeName>
        <fullName evidence="5">2-amino-4-hydroxy-6-hydroxymethyldihydropteridine pyrophosphokinase</fullName>
    </alternativeName>
    <alternativeName>
        <fullName evidence="5">6-hydroxymethyl-7,8-dihydropterin diphosphokinase</fullName>
        <shortName evidence="5">6-HMPDK</shortName>
    </alternativeName>
    <alternativeName>
        <fullName evidence="5">7,8-dihydro-6-hydroxymethylpterin diphosphokinase</fullName>
    </alternativeName>
    <alternativeName>
        <fullName evidence="5">7,8-dihydro-6-hydroxymethylpterin pyrophosphokinase</fullName>
        <shortName evidence="5">PPPK</shortName>
    </alternativeName>
</protein>
<dbReference type="InterPro" id="IPR036759">
    <property type="entry name" value="TPK_catalytic_sf"/>
</dbReference>
<dbReference type="Pfam" id="PF01973">
    <property type="entry name" value="MptE-like"/>
    <property type="match status" value="1"/>
</dbReference>
<dbReference type="UniPathway" id="UPA00065"/>
<evidence type="ECO:0000259" key="6">
    <source>
        <dbReference type="Pfam" id="PF01973"/>
    </source>
</evidence>
<dbReference type="GO" id="GO:0016301">
    <property type="term" value="F:kinase activity"/>
    <property type="evidence" value="ECO:0007669"/>
    <property type="project" value="UniProtKB-KW"/>
</dbReference>